<proteinExistence type="predicted"/>
<sequence length="55" mass="6314">MSLTSNGLKIRRTFVTDEDERSFKTRRITDDTPAVKVPHSTTFNTVIGRTSLEMR</sequence>
<dbReference type="Proteomes" id="UP000268014">
    <property type="component" value="Unassembled WGS sequence"/>
</dbReference>
<protein>
    <submittedName>
        <fullName evidence="1">Uncharacterized protein</fullName>
    </submittedName>
</protein>
<organism evidence="1 2">
    <name type="scientific">Haemonchus placei</name>
    <name type="common">Barber's pole worm</name>
    <dbReference type="NCBI Taxonomy" id="6290"/>
    <lineage>
        <taxon>Eukaryota</taxon>
        <taxon>Metazoa</taxon>
        <taxon>Ecdysozoa</taxon>
        <taxon>Nematoda</taxon>
        <taxon>Chromadorea</taxon>
        <taxon>Rhabditida</taxon>
        <taxon>Rhabditina</taxon>
        <taxon>Rhabditomorpha</taxon>
        <taxon>Strongyloidea</taxon>
        <taxon>Trichostrongylidae</taxon>
        <taxon>Haemonchus</taxon>
    </lineage>
</organism>
<reference evidence="1 2" key="1">
    <citation type="submission" date="2018-11" db="EMBL/GenBank/DDBJ databases">
        <authorList>
            <consortium name="Pathogen Informatics"/>
        </authorList>
    </citation>
    <scope>NUCLEOTIDE SEQUENCE [LARGE SCALE GENOMIC DNA]</scope>
    <source>
        <strain evidence="1 2">MHpl1</strain>
    </source>
</reference>
<gene>
    <name evidence="1" type="ORF">HPLM_LOCUS2391</name>
</gene>
<keyword evidence="2" id="KW-1185">Reference proteome</keyword>
<dbReference type="EMBL" id="UZAF01004815">
    <property type="protein sequence ID" value="VDO14489.1"/>
    <property type="molecule type" value="Genomic_DNA"/>
</dbReference>
<accession>A0A3P7T4V4</accession>
<evidence type="ECO:0000313" key="2">
    <source>
        <dbReference type="Proteomes" id="UP000268014"/>
    </source>
</evidence>
<name>A0A3P7T4V4_HAEPC</name>
<dbReference type="AlphaFoldDB" id="A0A3P7T4V4"/>
<evidence type="ECO:0000313" key="1">
    <source>
        <dbReference type="EMBL" id="VDO14489.1"/>
    </source>
</evidence>